<evidence type="ECO:0000313" key="9">
    <source>
        <dbReference type="Proteomes" id="UP000663852"/>
    </source>
</evidence>
<evidence type="ECO:0000313" key="7">
    <source>
        <dbReference type="EMBL" id="CAF1288122.1"/>
    </source>
</evidence>
<protein>
    <recommendedName>
        <fullName evidence="5">Cyclin-like domain-containing protein</fullName>
    </recommendedName>
</protein>
<dbReference type="InterPro" id="IPR004367">
    <property type="entry name" value="Cyclin_C-dom"/>
</dbReference>
<evidence type="ECO:0000259" key="5">
    <source>
        <dbReference type="SMART" id="SM00385"/>
    </source>
</evidence>
<dbReference type="GO" id="GO:0051301">
    <property type="term" value="P:cell division"/>
    <property type="evidence" value="ECO:0007669"/>
    <property type="project" value="UniProtKB-KW"/>
</dbReference>
<dbReference type="AlphaFoldDB" id="A0A813YLI1"/>
<evidence type="ECO:0000313" key="8">
    <source>
        <dbReference type="Proteomes" id="UP000663828"/>
    </source>
</evidence>
<sequence>METQQLRTMLSIEKSDFSQIPMKSHPKRRQISDYLHKLTDDERVSDDIFALAMNLFDRFIAKRTSFQSDDRSLKRIALCCYHISKKLRTNIVNNKENDQLSSVFSKENYDDEEIFDTEKMICNVLDWDLAAVVPHDYIQHFLPFENQIQIRSHVHILLSIAICELNTLTILPSLLTCACIKAAMNGLSLKNFHHIDEFIFQTIGCKKIELLQTQCMIEDFLQSCIQTLKQTPRRRCLAPIETSPQQRTRVK</sequence>
<dbReference type="PROSITE" id="PS00292">
    <property type="entry name" value="CYCLINS"/>
    <property type="match status" value="1"/>
</dbReference>
<accession>A0A813YLI1</accession>
<comment type="similarity">
    <text evidence="4">Belongs to the cyclin family.</text>
</comment>
<dbReference type="Gene3D" id="1.10.472.10">
    <property type="entry name" value="Cyclin-like"/>
    <property type="match status" value="2"/>
</dbReference>
<evidence type="ECO:0000256" key="4">
    <source>
        <dbReference type="RuleBase" id="RU000383"/>
    </source>
</evidence>
<evidence type="ECO:0000256" key="3">
    <source>
        <dbReference type="ARBA" id="ARBA00023306"/>
    </source>
</evidence>
<dbReference type="InterPro" id="IPR006671">
    <property type="entry name" value="Cyclin_N"/>
</dbReference>
<dbReference type="PANTHER" id="PTHR10177">
    <property type="entry name" value="CYCLINS"/>
    <property type="match status" value="1"/>
</dbReference>
<dbReference type="SMART" id="SM00385">
    <property type="entry name" value="CYCLIN"/>
    <property type="match status" value="1"/>
</dbReference>
<dbReference type="EMBL" id="CAJNOR010002394">
    <property type="protein sequence ID" value="CAF1288122.1"/>
    <property type="molecule type" value="Genomic_DNA"/>
</dbReference>
<name>A0A813YLI1_ADIRI</name>
<evidence type="ECO:0000256" key="1">
    <source>
        <dbReference type="ARBA" id="ARBA00022618"/>
    </source>
</evidence>
<evidence type="ECO:0000313" key="6">
    <source>
        <dbReference type="EMBL" id="CAF0886149.1"/>
    </source>
</evidence>
<dbReference type="InterPro" id="IPR048258">
    <property type="entry name" value="Cyclins_cyclin-box"/>
</dbReference>
<dbReference type="InterPro" id="IPR036915">
    <property type="entry name" value="Cyclin-like_sf"/>
</dbReference>
<keyword evidence="2 4" id="KW-0195">Cyclin</keyword>
<evidence type="ECO:0000256" key="2">
    <source>
        <dbReference type="ARBA" id="ARBA00023127"/>
    </source>
</evidence>
<dbReference type="InterPro" id="IPR039361">
    <property type="entry name" value="Cyclin"/>
</dbReference>
<dbReference type="Pfam" id="PF02984">
    <property type="entry name" value="Cyclin_C"/>
    <property type="match status" value="1"/>
</dbReference>
<reference evidence="6" key="1">
    <citation type="submission" date="2021-02" db="EMBL/GenBank/DDBJ databases">
        <authorList>
            <person name="Nowell W R."/>
        </authorList>
    </citation>
    <scope>NUCLEOTIDE SEQUENCE</scope>
</reference>
<dbReference type="OrthoDB" id="306099at2759"/>
<keyword evidence="1" id="KW-0132">Cell division</keyword>
<keyword evidence="8" id="KW-1185">Reference proteome</keyword>
<keyword evidence="3" id="KW-0131">Cell cycle</keyword>
<dbReference type="InterPro" id="IPR013763">
    <property type="entry name" value="Cyclin-like_dom"/>
</dbReference>
<dbReference type="SUPFAM" id="SSF47954">
    <property type="entry name" value="Cyclin-like"/>
    <property type="match status" value="1"/>
</dbReference>
<dbReference type="EMBL" id="CAJNOJ010000030">
    <property type="protein sequence ID" value="CAF0886149.1"/>
    <property type="molecule type" value="Genomic_DNA"/>
</dbReference>
<comment type="caution">
    <text evidence="6">The sequence shown here is derived from an EMBL/GenBank/DDBJ whole genome shotgun (WGS) entry which is preliminary data.</text>
</comment>
<dbReference type="Proteomes" id="UP000663828">
    <property type="component" value="Unassembled WGS sequence"/>
</dbReference>
<feature type="domain" description="Cyclin-like" evidence="5">
    <location>
        <begin position="33"/>
        <end position="123"/>
    </location>
</feature>
<organism evidence="6 9">
    <name type="scientific">Adineta ricciae</name>
    <name type="common">Rotifer</name>
    <dbReference type="NCBI Taxonomy" id="249248"/>
    <lineage>
        <taxon>Eukaryota</taxon>
        <taxon>Metazoa</taxon>
        <taxon>Spiralia</taxon>
        <taxon>Gnathifera</taxon>
        <taxon>Rotifera</taxon>
        <taxon>Eurotatoria</taxon>
        <taxon>Bdelloidea</taxon>
        <taxon>Adinetida</taxon>
        <taxon>Adinetidae</taxon>
        <taxon>Adineta</taxon>
    </lineage>
</organism>
<gene>
    <name evidence="6" type="ORF">EDS130_LOCUS9036</name>
    <name evidence="7" type="ORF">XAT740_LOCUS28186</name>
</gene>
<dbReference type="Pfam" id="PF00134">
    <property type="entry name" value="Cyclin_N"/>
    <property type="match status" value="1"/>
</dbReference>
<proteinExistence type="inferred from homology"/>
<dbReference type="Proteomes" id="UP000663852">
    <property type="component" value="Unassembled WGS sequence"/>
</dbReference>